<organism evidence="2 3">
    <name type="scientific">Exserohilum turcicum (strain 28A)</name>
    <name type="common">Northern leaf blight fungus</name>
    <name type="synonym">Setosphaeria turcica</name>
    <dbReference type="NCBI Taxonomy" id="671987"/>
    <lineage>
        <taxon>Eukaryota</taxon>
        <taxon>Fungi</taxon>
        <taxon>Dikarya</taxon>
        <taxon>Ascomycota</taxon>
        <taxon>Pezizomycotina</taxon>
        <taxon>Dothideomycetes</taxon>
        <taxon>Pleosporomycetidae</taxon>
        <taxon>Pleosporales</taxon>
        <taxon>Pleosporineae</taxon>
        <taxon>Pleosporaceae</taxon>
        <taxon>Exserohilum</taxon>
    </lineage>
</organism>
<feature type="compositionally biased region" description="Basic residues" evidence="1">
    <location>
        <begin position="155"/>
        <end position="173"/>
    </location>
</feature>
<feature type="region of interest" description="Disordered" evidence="1">
    <location>
        <begin position="155"/>
        <end position="182"/>
    </location>
</feature>
<sequence length="342" mass="37220">MFNGGGASVADGRVASERLAKRGRFALQLAQSLVNHFALAIRVAWQSASQAPPPPPRPHAHAHAHAHGPLLSSRFEPPRQAAAAQSRSHTSFAGQYCQSPLSSSAPRHLPNHASTHYVMAANHHTHALALALAPKTRLRLCLRFAPLKLFRPPAPRRRRHELHHQLPPKRKQQKKTESPVCSASALPARAASAARLNGGDVDLGPPPALRRPRLRRPWTGVTACVCVCVCVGRRQQTPAGVQPSTVCCCAQRVERGGRGDAAGVRERALLWLWGMAAMAWRRMRVRVRVRVQAQATLAHGLSVLCVLDMRKPRQGRVNPPACGKRESSSSCPVPQSITLVRT</sequence>
<evidence type="ECO:0000313" key="2">
    <source>
        <dbReference type="EMBL" id="EOA81590.1"/>
    </source>
</evidence>
<feature type="compositionally biased region" description="Polar residues" evidence="1">
    <location>
        <begin position="83"/>
        <end position="105"/>
    </location>
</feature>
<accession>R0I7R7</accession>
<dbReference type="Proteomes" id="UP000016935">
    <property type="component" value="Unassembled WGS sequence"/>
</dbReference>
<dbReference type="GeneID" id="19404018"/>
<protein>
    <submittedName>
        <fullName evidence="2">Uncharacterized protein</fullName>
    </submittedName>
</protein>
<reference evidence="2 3" key="1">
    <citation type="journal article" date="2012" name="PLoS Pathog.">
        <title>Diverse lifestyles and strategies of plant pathogenesis encoded in the genomes of eighteen Dothideomycetes fungi.</title>
        <authorList>
            <person name="Ohm R.A."/>
            <person name="Feau N."/>
            <person name="Henrissat B."/>
            <person name="Schoch C.L."/>
            <person name="Horwitz B.A."/>
            <person name="Barry K.W."/>
            <person name="Condon B.J."/>
            <person name="Copeland A.C."/>
            <person name="Dhillon B."/>
            <person name="Glaser F."/>
            <person name="Hesse C.N."/>
            <person name="Kosti I."/>
            <person name="LaButti K."/>
            <person name="Lindquist E.A."/>
            <person name="Lucas S."/>
            <person name="Salamov A.A."/>
            <person name="Bradshaw R.E."/>
            <person name="Ciuffetti L."/>
            <person name="Hamelin R.C."/>
            <person name="Kema G.H.J."/>
            <person name="Lawrence C."/>
            <person name="Scott J.A."/>
            <person name="Spatafora J.W."/>
            <person name="Turgeon B.G."/>
            <person name="de Wit P.J.G.M."/>
            <person name="Zhong S."/>
            <person name="Goodwin S.B."/>
            <person name="Grigoriev I.V."/>
        </authorList>
    </citation>
    <scope>NUCLEOTIDE SEQUENCE [LARGE SCALE GENOMIC DNA]</scope>
    <source>
        <strain evidence="3">28A</strain>
    </source>
</reference>
<dbReference type="AlphaFoldDB" id="R0I7R7"/>
<name>R0I7R7_EXST2</name>
<keyword evidence="3" id="KW-1185">Reference proteome</keyword>
<reference evidence="2 3" key="2">
    <citation type="journal article" date="2013" name="PLoS Genet.">
        <title>Comparative genome structure, secondary metabolite, and effector coding capacity across Cochliobolus pathogens.</title>
        <authorList>
            <person name="Condon B.J."/>
            <person name="Leng Y."/>
            <person name="Wu D."/>
            <person name="Bushley K.E."/>
            <person name="Ohm R.A."/>
            <person name="Otillar R."/>
            <person name="Martin J."/>
            <person name="Schackwitz W."/>
            <person name="Grimwood J."/>
            <person name="MohdZainudin N."/>
            <person name="Xue C."/>
            <person name="Wang R."/>
            <person name="Manning V.A."/>
            <person name="Dhillon B."/>
            <person name="Tu Z.J."/>
            <person name="Steffenson B.J."/>
            <person name="Salamov A."/>
            <person name="Sun H."/>
            <person name="Lowry S."/>
            <person name="LaButti K."/>
            <person name="Han J."/>
            <person name="Copeland A."/>
            <person name="Lindquist E."/>
            <person name="Barry K."/>
            <person name="Schmutz J."/>
            <person name="Baker S.E."/>
            <person name="Ciuffetti L.M."/>
            <person name="Grigoriev I.V."/>
            <person name="Zhong S."/>
            <person name="Turgeon B.G."/>
        </authorList>
    </citation>
    <scope>NUCLEOTIDE SEQUENCE [LARGE SCALE GENOMIC DNA]</scope>
    <source>
        <strain evidence="3">28A</strain>
    </source>
</reference>
<dbReference type="RefSeq" id="XP_008030691.1">
    <property type="nucleotide sequence ID" value="XM_008032500.1"/>
</dbReference>
<dbReference type="HOGENOM" id="CLU_811735_0_0_1"/>
<proteinExistence type="predicted"/>
<feature type="region of interest" description="Disordered" evidence="1">
    <location>
        <begin position="48"/>
        <end position="109"/>
    </location>
</feature>
<gene>
    <name evidence="2" type="ORF">SETTUDRAFT_35421</name>
</gene>
<dbReference type="EMBL" id="KB908866">
    <property type="protein sequence ID" value="EOA81590.1"/>
    <property type="molecule type" value="Genomic_DNA"/>
</dbReference>
<evidence type="ECO:0000256" key="1">
    <source>
        <dbReference type="SAM" id="MobiDB-lite"/>
    </source>
</evidence>
<evidence type="ECO:0000313" key="3">
    <source>
        <dbReference type="Proteomes" id="UP000016935"/>
    </source>
</evidence>